<gene>
    <name evidence="2" type="ordered locus">Os07g0217000</name>
    <name evidence="2" type="ORF">OSNPB_070217000</name>
</gene>
<dbReference type="InParanoid" id="A0A0P0X3L8"/>
<name>A0A0P0X3L8_ORYSJ</name>
<organism evidence="2 3">
    <name type="scientific">Oryza sativa subsp. japonica</name>
    <name type="common">Rice</name>
    <dbReference type="NCBI Taxonomy" id="39947"/>
    <lineage>
        <taxon>Eukaryota</taxon>
        <taxon>Viridiplantae</taxon>
        <taxon>Streptophyta</taxon>
        <taxon>Embryophyta</taxon>
        <taxon>Tracheophyta</taxon>
        <taxon>Spermatophyta</taxon>
        <taxon>Magnoliopsida</taxon>
        <taxon>Liliopsida</taxon>
        <taxon>Poales</taxon>
        <taxon>Poaceae</taxon>
        <taxon>BOP clade</taxon>
        <taxon>Oryzoideae</taxon>
        <taxon>Oryzeae</taxon>
        <taxon>Oryzinae</taxon>
        <taxon>Oryza</taxon>
        <taxon>Oryza sativa</taxon>
    </lineage>
</organism>
<dbReference type="Proteomes" id="UP000059680">
    <property type="component" value="Chromosome 7"/>
</dbReference>
<dbReference type="EMBL" id="AP014963">
    <property type="protein sequence ID" value="BAT00630.1"/>
    <property type="molecule type" value="Genomic_DNA"/>
</dbReference>
<evidence type="ECO:0000313" key="3">
    <source>
        <dbReference type="Proteomes" id="UP000059680"/>
    </source>
</evidence>
<feature type="region of interest" description="Disordered" evidence="1">
    <location>
        <begin position="251"/>
        <end position="281"/>
    </location>
</feature>
<sequence>MDASTLPVIEAPWPPPPSLLACLLRDQPSHTASTPGEALPLVPSMAASDTSPMILVLSMSASATSPMILGYGIIDLSYDGSNARGQGVTRTEETDHVVDLLSIGVRGKEKEEVFVWVGIKERRFKFKFTSGLGRLLANLGRGKRATGGEPTPVQVEQARECHTVQLCSLFTEKRRESESSATVGFLAGGEGLSAHKGVGEEEGGMAWRNDRSRQGGGGTSREEVFRDEDEAFFSGSLEVGQMGFQPGYGYGQQGGHRREWQRSGFRPRGPRSFGSQWGGYAGRPGREGPAWGIQRPWQQRPANRPMQEGNEGRWQQGISKEKATTIRKAKEAMGASSIGGSKQVKIGDREVLADQVEKKELEGIVLGLEEEKMSMDGDLEEEEV</sequence>
<evidence type="ECO:0000256" key="1">
    <source>
        <dbReference type="SAM" id="MobiDB-lite"/>
    </source>
</evidence>
<reference evidence="3" key="1">
    <citation type="journal article" date="2005" name="Nature">
        <title>The map-based sequence of the rice genome.</title>
        <authorList>
            <consortium name="International rice genome sequencing project (IRGSP)"/>
            <person name="Matsumoto T."/>
            <person name="Wu J."/>
            <person name="Kanamori H."/>
            <person name="Katayose Y."/>
            <person name="Fujisawa M."/>
            <person name="Namiki N."/>
            <person name="Mizuno H."/>
            <person name="Yamamoto K."/>
            <person name="Antonio B.A."/>
            <person name="Baba T."/>
            <person name="Sakata K."/>
            <person name="Nagamura Y."/>
            <person name="Aoki H."/>
            <person name="Arikawa K."/>
            <person name="Arita K."/>
            <person name="Bito T."/>
            <person name="Chiden Y."/>
            <person name="Fujitsuka N."/>
            <person name="Fukunaka R."/>
            <person name="Hamada M."/>
            <person name="Harada C."/>
            <person name="Hayashi A."/>
            <person name="Hijishita S."/>
            <person name="Honda M."/>
            <person name="Hosokawa S."/>
            <person name="Ichikawa Y."/>
            <person name="Idonuma A."/>
            <person name="Iijima M."/>
            <person name="Ikeda M."/>
            <person name="Ikeno M."/>
            <person name="Ito K."/>
            <person name="Ito S."/>
            <person name="Ito T."/>
            <person name="Ito Y."/>
            <person name="Ito Y."/>
            <person name="Iwabuchi A."/>
            <person name="Kamiya K."/>
            <person name="Karasawa W."/>
            <person name="Kurita K."/>
            <person name="Katagiri S."/>
            <person name="Kikuta A."/>
            <person name="Kobayashi H."/>
            <person name="Kobayashi N."/>
            <person name="Machita K."/>
            <person name="Maehara T."/>
            <person name="Masukawa M."/>
            <person name="Mizubayashi T."/>
            <person name="Mukai Y."/>
            <person name="Nagasaki H."/>
            <person name="Nagata Y."/>
            <person name="Naito S."/>
            <person name="Nakashima M."/>
            <person name="Nakama Y."/>
            <person name="Nakamichi Y."/>
            <person name="Nakamura M."/>
            <person name="Meguro A."/>
            <person name="Negishi M."/>
            <person name="Ohta I."/>
            <person name="Ohta T."/>
            <person name="Okamoto M."/>
            <person name="Ono N."/>
            <person name="Saji S."/>
            <person name="Sakaguchi M."/>
            <person name="Sakai K."/>
            <person name="Shibata M."/>
            <person name="Shimokawa T."/>
            <person name="Song J."/>
            <person name="Takazaki Y."/>
            <person name="Terasawa K."/>
            <person name="Tsugane M."/>
            <person name="Tsuji K."/>
            <person name="Ueda S."/>
            <person name="Waki K."/>
            <person name="Yamagata H."/>
            <person name="Yamamoto M."/>
            <person name="Yamamoto S."/>
            <person name="Yamane H."/>
            <person name="Yoshiki S."/>
            <person name="Yoshihara R."/>
            <person name="Yukawa K."/>
            <person name="Zhong H."/>
            <person name="Yano M."/>
            <person name="Yuan Q."/>
            <person name="Ouyang S."/>
            <person name="Liu J."/>
            <person name="Jones K.M."/>
            <person name="Gansberger K."/>
            <person name="Moffat K."/>
            <person name="Hill J."/>
            <person name="Bera J."/>
            <person name="Fadrosh D."/>
            <person name="Jin S."/>
            <person name="Johri S."/>
            <person name="Kim M."/>
            <person name="Overton L."/>
            <person name="Reardon M."/>
            <person name="Tsitrin T."/>
            <person name="Vuong H."/>
            <person name="Weaver B."/>
            <person name="Ciecko A."/>
            <person name="Tallon L."/>
            <person name="Jackson J."/>
            <person name="Pai G."/>
            <person name="Aken S.V."/>
            <person name="Utterback T."/>
            <person name="Reidmuller S."/>
            <person name="Feldblyum T."/>
            <person name="Hsiao J."/>
            <person name="Zismann V."/>
            <person name="Iobst S."/>
            <person name="de Vazeille A.R."/>
            <person name="Buell C.R."/>
            <person name="Ying K."/>
            <person name="Li Y."/>
            <person name="Lu T."/>
            <person name="Huang Y."/>
            <person name="Zhao Q."/>
            <person name="Feng Q."/>
            <person name="Zhang L."/>
            <person name="Zhu J."/>
            <person name="Weng Q."/>
            <person name="Mu J."/>
            <person name="Lu Y."/>
            <person name="Fan D."/>
            <person name="Liu Y."/>
            <person name="Guan J."/>
            <person name="Zhang Y."/>
            <person name="Yu S."/>
            <person name="Liu X."/>
            <person name="Zhang Y."/>
            <person name="Hong G."/>
            <person name="Han B."/>
            <person name="Choisne N."/>
            <person name="Demange N."/>
            <person name="Orjeda G."/>
            <person name="Samain S."/>
            <person name="Cattolico L."/>
            <person name="Pelletier E."/>
            <person name="Couloux A."/>
            <person name="Segurens B."/>
            <person name="Wincker P."/>
            <person name="D'Hont A."/>
            <person name="Scarpelli C."/>
            <person name="Weissenbach J."/>
            <person name="Salanoubat M."/>
            <person name="Quetier F."/>
            <person name="Yu Y."/>
            <person name="Kim H.R."/>
            <person name="Rambo T."/>
            <person name="Currie J."/>
            <person name="Collura K."/>
            <person name="Luo M."/>
            <person name="Yang T."/>
            <person name="Ammiraju J.S.S."/>
            <person name="Engler F."/>
            <person name="Soderlund C."/>
            <person name="Wing R.A."/>
            <person name="Palmer L.E."/>
            <person name="de la Bastide M."/>
            <person name="Spiegel L."/>
            <person name="Nascimento L."/>
            <person name="Zutavern T."/>
            <person name="O'Shaughnessy A."/>
            <person name="Dike S."/>
            <person name="Dedhia N."/>
            <person name="Preston R."/>
            <person name="Balija V."/>
            <person name="McCombie W.R."/>
            <person name="Chow T."/>
            <person name="Chen H."/>
            <person name="Chung M."/>
            <person name="Chen C."/>
            <person name="Shaw J."/>
            <person name="Wu H."/>
            <person name="Hsiao K."/>
            <person name="Chao Y."/>
            <person name="Chu M."/>
            <person name="Cheng C."/>
            <person name="Hour A."/>
            <person name="Lee P."/>
            <person name="Lin S."/>
            <person name="Lin Y."/>
            <person name="Liou J."/>
            <person name="Liu S."/>
            <person name="Hsing Y."/>
            <person name="Raghuvanshi S."/>
            <person name="Mohanty A."/>
            <person name="Bharti A.K."/>
            <person name="Gaur A."/>
            <person name="Gupta V."/>
            <person name="Kumar D."/>
            <person name="Ravi V."/>
            <person name="Vij S."/>
            <person name="Kapur A."/>
            <person name="Khurana P."/>
            <person name="Khurana P."/>
            <person name="Khurana J.P."/>
            <person name="Tyagi A.K."/>
            <person name="Gaikwad K."/>
            <person name="Singh A."/>
            <person name="Dalal V."/>
            <person name="Srivastava S."/>
            <person name="Dixit A."/>
            <person name="Pal A.K."/>
            <person name="Ghazi I.A."/>
            <person name="Yadav M."/>
            <person name="Pandit A."/>
            <person name="Bhargava A."/>
            <person name="Sureshbabu K."/>
            <person name="Batra K."/>
            <person name="Sharma T.R."/>
            <person name="Mohapatra T."/>
            <person name="Singh N.K."/>
            <person name="Messing J."/>
            <person name="Nelson A.B."/>
            <person name="Fuks G."/>
            <person name="Kavchok S."/>
            <person name="Keizer G."/>
            <person name="Linton E."/>
            <person name="Llaca V."/>
            <person name="Song R."/>
            <person name="Tanyolac B."/>
            <person name="Young S."/>
            <person name="Ho-Il K."/>
            <person name="Hahn J.H."/>
            <person name="Sangsakoo G."/>
            <person name="Vanavichit A."/>
            <person name="de Mattos Luiz.A.T."/>
            <person name="Zimmer P.D."/>
            <person name="Malone G."/>
            <person name="Dellagostin O."/>
            <person name="de Oliveira A.C."/>
            <person name="Bevan M."/>
            <person name="Bancroft I."/>
            <person name="Minx P."/>
            <person name="Cordum H."/>
            <person name="Wilson R."/>
            <person name="Cheng Z."/>
            <person name="Jin W."/>
            <person name="Jiang J."/>
            <person name="Leong S.A."/>
            <person name="Iwama H."/>
            <person name="Gojobori T."/>
            <person name="Itoh T."/>
            <person name="Niimura Y."/>
            <person name="Fujii Y."/>
            <person name="Habara T."/>
            <person name="Sakai H."/>
            <person name="Sato Y."/>
            <person name="Wilson G."/>
            <person name="Kumar K."/>
            <person name="McCouch S."/>
            <person name="Juretic N."/>
            <person name="Hoen D."/>
            <person name="Wright S."/>
            <person name="Bruskiewich R."/>
            <person name="Bureau T."/>
            <person name="Miyao A."/>
            <person name="Hirochika H."/>
            <person name="Nishikawa T."/>
            <person name="Kadowaki K."/>
            <person name="Sugiura M."/>
            <person name="Burr B."/>
            <person name="Sasaki T."/>
        </authorList>
    </citation>
    <scope>NUCLEOTIDE SEQUENCE [LARGE SCALE GENOMIC DNA]</scope>
    <source>
        <strain evidence="3">cv. Nipponbare</strain>
    </source>
</reference>
<protein>
    <submittedName>
        <fullName evidence="2">Os07g0217000 protein</fullName>
    </submittedName>
</protein>
<reference evidence="2 3" key="2">
    <citation type="journal article" date="2013" name="Plant Cell Physiol.">
        <title>Rice Annotation Project Database (RAP-DB): an integrative and interactive database for rice genomics.</title>
        <authorList>
            <person name="Sakai H."/>
            <person name="Lee S.S."/>
            <person name="Tanaka T."/>
            <person name="Numa H."/>
            <person name="Kim J."/>
            <person name="Kawahara Y."/>
            <person name="Wakimoto H."/>
            <person name="Yang C.C."/>
            <person name="Iwamoto M."/>
            <person name="Abe T."/>
            <person name="Yamada Y."/>
            <person name="Muto A."/>
            <person name="Inokuchi H."/>
            <person name="Ikemura T."/>
            <person name="Matsumoto T."/>
            <person name="Sasaki T."/>
            <person name="Itoh T."/>
        </authorList>
    </citation>
    <scope>NUCLEOTIDE SEQUENCE [LARGE SCALE GENOMIC DNA]</scope>
    <source>
        <strain evidence="3">cv. Nipponbare</strain>
    </source>
</reference>
<reference evidence="2 3" key="3">
    <citation type="journal article" date="2013" name="Rice">
        <title>Improvement of the Oryza sativa Nipponbare reference genome using next generation sequence and optical map data.</title>
        <authorList>
            <person name="Kawahara Y."/>
            <person name="de la Bastide M."/>
            <person name="Hamilton J.P."/>
            <person name="Kanamori H."/>
            <person name="McCombie W.R."/>
            <person name="Ouyang S."/>
            <person name="Schwartz D.C."/>
            <person name="Tanaka T."/>
            <person name="Wu J."/>
            <person name="Zhou S."/>
            <person name="Childs K.L."/>
            <person name="Davidson R.M."/>
            <person name="Lin H."/>
            <person name="Quesada-Ocampo L."/>
            <person name="Vaillancourt B."/>
            <person name="Sakai H."/>
            <person name="Lee S.S."/>
            <person name="Kim J."/>
            <person name="Numa H."/>
            <person name="Itoh T."/>
            <person name="Buell C.R."/>
            <person name="Matsumoto T."/>
        </authorList>
    </citation>
    <scope>NUCLEOTIDE SEQUENCE [LARGE SCALE GENOMIC DNA]</scope>
    <source>
        <strain evidence="3">cv. Nipponbare</strain>
    </source>
</reference>
<dbReference type="AlphaFoldDB" id="A0A0P0X3L8"/>
<accession>A0A0P0X3L8</accession>
<keyword evidence="3" id="KW-1185">Reference proteome</keyword>
<dbReference type="STRING" id="39947.A0A0P0X3L8"/>
<proteinExistence type="predicted"/>
<evidence type="ECO:0000313" key="2">
    <source>
        <dbReference type="EMBL" id="BAT00630.1"/>
    </source>
</evidence>
<dbReference type="PaxDb" id="39947-A0A0P0X3L8"/>